<dbReference type="AlphaFoldDB" id="A0A7Z7BC85"/>
<keyword evidence="1" id="KW-0456">Lyase</keyword>
<evidence type="ECO:0000313" key="3">
    <source>
        <dbReference type="EMBL" id="SDI69606.1"/>
    </source>
</evidence>
<dbReference type="InterPro" id="IPR050772">
    <property type="entry name" value="Hydratase-Decarb/MhpD_sf"/>
</dbReference>
<name>A0A7Z7BC85_9BURK</name>
<dbReference type="PANTHER" id="PTHR30143">
    <property type="entry name" value="ACID HYDRATASE"/>
    <property type="match status" value="1"/>
</dbReference>
<dbReference type="PANTHER" id="PTHR30143:SF0">
    <property type="entry name" value="2-KETO-4-PENTENOATE HYDRATASE"/>
    <property type="match status" value="1"/>
</dbReference>
<evidence type="ECO:0000256" key="1">
    <source>
        <dbReference type="ARBA" id="ARBA00023239"/>
    </source>
</evidence>
<reference evidence="3" key="1">
    <citation type="submission" date="2016-10" db="EMBL/GenBank/DDBJ databases">
        <authorList>
            <person name="Varghese N."/>
            <person name="Submissions S."/>
        </authorList>
    </citation>
    <scope>NUCLEOTIDE SEQUENCE [LARGE SCALE GENOMIC DNA]</scope>
    <source>
        <strain evidence="3">YR281</strain>
    </source>
</reference>
<keyword evidence="4" id="KW-1185">Reference proteome</keyword>
<dbReference type="Proteomes" id="UP000198900">
    <property type="component" value="Unassembled WGS sequence"/>
</dbReference>
<gene>
    <name evidence="3" type="ORF">SAMN04487926_1227</name>
</gene>
<evidence type="ECO:0000259" key="2">
    <source>
        <dbReference type="Pfam" id="PF01557"/>
    </source>
</evidence>
<dbReference type="SUPFAM" id="SSF56529">
    <property type="entry name" value="FAH"/>
    <property type="match status" value="1"/>
</dbReference>
<feature type="domain" description="Fumarylacetoacetase-like C-terminal" evidence="2">
    <location>
        <begin position="76"/>
        <end position="259"/>
    </location>
</feature>
<sequence>MDDKLIERYGDELYEALITRTPVTPLTEREPTVSIADAYRIQLHMVERRVLAGETIIGKKIGATSKPVQERLGVHQPDFGQLTSGMIYREGQPIDLSGLIQPMAEAELAFVLKYDLIGPGITAMDVIRATDYVVPCFEVVDSRIADWNIKIQDTVADNASCGFFVLGETKGDPRKLDLTLAGMVLEKNGEVCATGAGAAVQGGPANAVAWLANTLGALGIPFKAGEVILSGSQSALIPVADGDELVCTVGGLGTCRMTVSRKEAVWLAR</sequence>
<organism evidence="3 4">
    <name type="scientific">Paraburkholderia steynii</name>
    <dbReference type="NCBI Taxonomy" id="1245441"/>
    <lineage>
        <taxon>Bacteria</taxon>
        <taxon>Pseudomonadati</taxon>
        <taxon>Pseudomonadota</taxon>
        <taxon>Betaproteobacteria</taxon>
        <taxon>Burkholderiales</taxon>
        <taxon>Burkholderiaceae</taxon>
        <taxon>Paraburkholderia</taxon>
    </lineage>
</organism>
<dbReference type="NCBIfam" id="TIGR03220">
    <property type="entry name" value="catechol_dmpE"/>
    <property type="match status" value="1"/>
</dbReference>
<dbReference type="InterPro" id="IPR036663">
    <property type="entry name" value="Fumarylacetoacetase_C_sf"/>
</dbReference>
<dbReference type="GO" id="GO:0008684">
    <property type="term" value="F:2-oxopent-4-enoate hydratase activity"/>
    <property type="evidence" value="ECO:0007669"/>
    <property type="project" value="TreeGrafter"/>
</dbReference>
<evidence type="ECO:0000313" key="4">
    <source>
        <dbReference type="Proteomes" id="UP000198900"/>
    </source>
</evidence>
<dbReference type="InterPro" id="IPR017632">
    <property type="entry name" value="2-oxopent-4-enoate_hydratase"/>
</dbReference>
<comment type="caution">
    <text evidence="3">The sequence shown here is derived from an EMBL/GenBank/DDBJ whole genome shotgun (WGS) entry which is preliminary data.</text>
</comment>
<proteinExistence type="predicted"/>
<dbReference type="Gene3D" id="3.90.850.10">
    <property type="entry name" value="Fumarylacetoacetase-like, C-terminal domain"/>
    <property type="match status" value="1"/>
</dbReference>
<dbReference type="EMBL" id="FNDI01000022">
    <property type="protein sequence ID" value="SDI69606.1"/>
    <property type="molecule type" value="Genomic_DNA"/>
</dbReference>
<accession>A0A7Z7BC85</accession>
<dbReference type="InterPro" id="IPR011234">
    <property type="entry name" value="Fumarylacetoacetase-like_C"/>
</dbReference>
<protein>
    <submittedName>
        <fullName evidence="3">2-oxopent-4-enoate/cis-2-oxohex-4-enoate hydratase</fullName>
    </submittedName>
</protein>
<dbReference type="RefSeq" id="WP_091785367.1">
    <property type="nucleotide sequence ID" value="NZ_FNDI01000022.1"/>
</dbReference>
<dbReference type="Pfam" id="PF01557">
    <property type="entry name" value="FAA_hydrolase"/>
    <property type="match status" value="1"/>
</dbReference>
<dbReference type="GO" id="GO:0005737">
    <property type="term" value="C:cytoplasm"/>
    <property type="evidence" value="ECO:0007669"/>
    <property type="project" value="TreeGrafter"/>
</dbReference>